<proteinExistence type="predicted"/>
<keyword evidence="2" id="KW-0238">DNA-binding</keyword>
<dbReference type="InterPro" id="IPR011006">
    <property type="entry name" value="CheY-like_superfamily"/>
</dbReference>
<dbReference type="RefSeq" id="WP_377603682.1">
    <property type="nucleotide sequence ID" value="NZ_JBHUME010000008.1"/>
</dbReference>
<evidence type="ECO:0000256" key="1">
    <source>
        <dbReference type="ARBA" id="ARBA00023015"/>
    </source>
</evidence>
<organism evidence="7 8">
    <name type="scientific">Paenibacillus gansuensis</name>
    <dbReference type="NCBI Taxonomy" id="306542"/>
    <lineage>
        <taxon>Bacteria</taxon>
        <taxon>Bacillati</taxon>
        <taxon>Bacillota</taxon>
        <taxon>Bacilli</taxon>
        <taxon>Bacillales</taxon>
        <taxon>Paenibacillaceae</taxon>
        <taxon>Paenibacillus</taxon>
    </lineage>
</organism>
<dbReference type="Gene3D" id="1.10.10.60">
    <property type="entry name" value="Homeodomain-like"/>
    <property type="match status" value="2"/>
</dbReference>
<evidence type="ECO:0000256" key="4">
    <source>
        <dbReference type="PROSITE-ProRule" id="PRU00169"/>
    </source>
</evidence>
<dbReference type="PROSITE" id="PS00041">
    <property type="entry name" value="HTH_ARAC_FAMILY_1"/>
    <property type="match status" value="1"/>
</dbReference>
<name>A0ABW5PF36_9BACL</name>
<dbReference type="SUPFAM" id="SSF52172">
    <property type="entry name" value="CheY-like"/>
    <property type="match status" value="1"/>
</dbReference>
<dbReference type="InterPro" id="IPR018060">
    <property type="entry name" value="HTH_AraC"/>
</dbReference>
<evidence type="ECO:0000259" key="5">
    <source>
        <dbReference type="PROSITE" id="PS01124"/>
    </source>
</evidence>
<evidence type="ECO:0000259" key="6">
    <source>
        <dbReference type="PROSITE" id="PS50110"/>
    </source>
</evidence>
<keyword evidence="8" id="KW-1185">Reference proteome</keyword>
<dbReference type="SMART" id="SM00342">
    <property type="entry name" value="HTH_ARAC"/>
    <property type="match status" value="1"/>
</dbReference>
<evidence type="ECO:0000313" key="8">
    <source>
        <dbReference type="Proteomes" id="UP001597541"/>
    </source>
</evidence>
<keyword evidence="3" id="KW-0804">Transcription</keyword>
<dbReference type="InterPro" id="IPR001789">
    <property type="entry name" value="Sig_transdc_resp-reg_receiver"/>
</dbReference>
<evidence type="ECO:0000313" key="7">
    <source>
        <dbReference type="EMBL" id="MFD2613653.1"/>
    </source>
</evidence>
<dbReference type="PRINTS" id="PR00032">
    <property type="entry name" value="HTHARAC"/>
</dbReference>
<comment type="caution">
    <text evidence="7">The sequence shown here is derived from an EMBL/GenBank/DDBJ whole genome shotgun (WGS) entry which is preliminary data.</text>
</comment>
<dbReference type="PROSITE" id="PS01124">
    <property type="entry name" value="HTH_ARAC_FAMILY_2"/>
    <property type="match status" value="1"/>
</dbReference>
<dbReference type="CDD" id="cd17536">
    <property type="entry name" value="REC_YesN-like"/>
    <property type="match status" value="1"/>
</dbReference>
<gene>
    <name evidence="7" type="ORF">ACFSUF_14575</name>
</gene>
<dbReference type="SMART" id="SM00448">
    <property type="entry name" value="REC"/>
    <property type="match status" value="1"/>
</dbReference>
<dbReference type="PANTHER" id="PTHR43280:SF10">
    <property type="entry name" value="REGULATORY PROTEIN POCR"/>
    <property type="match status" value="1"/>
</dbReference>
<dbReference type="Pfam" id="PF17853">
    <property type="entry name" value="GGDEF_2"/>
    <property type="match status" value="1"/>
</dbReference>
<dbReference type="InterPro" id="IPR020449">
    <property type="entry name" value="Tscrpt_reg_AraC-type_HTH"/>
</dbReference>
<dbReference type="InterPro" id="IPR018062">
    <property type="entry name" value="HTH_AraC-typ_CS"/>
</dbReference>
<feature type="modified residue" description="4-aspartylphosphate" evidence="4">
    <location>
        <position position="54"/>
    </location>
</feature>
<reference evidence="8" key="1">
    <citation type="journal article" date="2019" name="Int. J. Syst. Evol. Microbiol.">
        <title>The Global Catalogue of Microorganisms (GCM) 10K type strain sequencing project: providing services to taxonomists for standard genome sequencing and annotation.</title>
        <authorList>
            <consortium name="The Broad Institute Genomics Platform"/>
            <consortium name="The Broad Institute Genome Sequencing Center for Infectious Disease"/>
            <person name="Wu L."/>
            <person name="Ma J."/>
        </authorList>
    </citation>
    <scope>NUCLEOTIDE SEQUENCE [LARGE SCALE GENOMIC DNA]</scope>
    <source>
        <strain evidence="8">KCTC 3950</strain>
    </source>
</reference>
<sequence length="540" mass="62782">MKVLIVDDEKHVRDAISLLVPWDEYGVDTVLEAEDGEKASEIIDREHPALILTDMLMPIKNGVQLLEWVRNHSPSSKTLVISGHDDFDFVRHTVKYGGMDYLLKPIDPDQLNEAVRKAIDSWKEDEMNRLQSREQSIEMNKIKPVYWDKIFSNLITEPRYYYSVADAVSRELGLPKEDVQCQAVILSLDTMDSRVMDKFSSHIDLLYFTLTNICNEILRMEGIGYSFRYWNSENEVVLLCWNGLERLESVLNEINDGFHMTLNGRFDFGIGTVHPFPSGFGASYKEARQALRSRNLLQKQTRLHTFDGTRGARISSLHFTDFEENVRTAVRSTQPDRIAAAVSEWIEEVRKLPMITVEQLELWRHEYTVFRSLWLKDLASSDGAPQTSDAEPAKMIIPMDMQGKLSLDLWREELTQSLLYLSQLMAKNQQKDNNVIYEIAKYIDGHYHEEITLQDIAGRFFLSREYISRRFKQEMGENLSDYIGRIRIDKAKLLLLNPNLKISQVSEMIGYKDEKYFSKVFKKMAGISPNEYRKKEWVKN</sequence>
<dbReference type="SUPFAM" id="SSF46689">
    <property type="entry name" value="Homeodomain-like"/>
    <property type="match status" value="2"/>
</dbReference>
<evidence type="ECO:0000256" key="3">
    <source>
        <dbReference type="ARBA" id="ARBA00023163"/>
    </source>
</evidence>
<dbReference type="InterPro" id="IPR009057">
    <property type="entry name" value="Homeodomain-like_sf"/>
</dbReference>
<protein>
    <submittedName>
        <fullName evidence="7">Response regulator</fullName>
    </submittedName>
</protein>
<dbReference type="InterPro" id="IPR041522">
    <property type="entry name" value="CdaR_GGDEF"/>
</dbReference>
<keyword evidence="1" id="KW-0805">Transcription regulation</keyword>
<accession>A0ABW5PF36</accession>
<dbReference type="EMBL" id="JBHUME010000008">
    <property type="protein sequence ID" value="MFD2613653.1"/>
    <property type="molecule type" value="Genomic_DNA"/>
</dbReference>
<feature type="domain" description="Response regulatory" evidence="6">
    <location>
        <begin position="2"/>
        <end position="119"/>
    </location>
</feature>
<feature type="domain" description="HTH araC/xylS-type" evidence="5">
    <location>
        <begin position="437"/>
        <end position="535"/>
    </location>
</feature>
<dbReference type="PROSITE" id="PS50110">
    <property type="entry name" value="RESPONSE_REGULATORY"/>
    <property type="match status" value="1"/>
</dbReference>
<dbReference type="Pfam" id="PF12833">
    <property type="entry name" value="HTH_18"/>
    <property type="match status" value="1"/>
</dbReference>
<dbReference type="Proteomes" id="UP001597541">
    <property type="component" value="Unassembled WGS sequence"/>
</dbReference>
<dbReference type="PANTHER" id="PTHR43280">
    <property type="entry name" value="ARAC-FAMILY TRANSCRIPTIONAL REGULATOR"/>
    <property type="match status" value="1"/>
</dbReference>
<evidence type="ECO:0000256" key="2">
    <source>
        <dbReference type="ARBA" id="ARBA00023125"/>
    </source>
</evidence>
<dbReference type="Gene3D" id="3.40.50.2300">
    <property type="match status" value="1"/>
</dbReference>
<dbReference type="Pfam" id="PF00072">
    <property type="entry name" value="Response_reg"/>
    <property type="match status" value="1"/>
</dbReference>
<keyword evidence="4" id="KW-0597">Phosphoprotein</keyword>